<reference evidence="2" key="1">
    <citation type="submission" date="2016-05" db="EMBL/GenBank/DDBJ databases">
        <authorList>
            <person name="Naeem Raeece"/>
        </authorList>
    </citation>
    <scope>NUCLEOTIDE SEQUENCE [LARGE SCALE GENOMIC DNA]</scope>
</reference>
<name>A0A1A9AJZ0_PLAOA</name>
<dbReference type="Proteomes" id="UP000078550">
    <property type="component" value="Unassembled WGS sequence"/>
</dbReference>
<evidence type="ECO:0000313" key="2">
    <source>
        <dbReference type="Proteomes" id="UP000078550"/>
    </source>
</evidence>
<proteinExistence type="predicted"/>
<accession>A0A1A9AJZ0</accession>
<evidence type="ECO:0000313" key="1">
    <source>
        <dbReference type="EMBL" id="SBT56395.1"/>
    </source>
</evidence>
<sequence>MTTAVPDYDVFENAQEFLQYEELINQDIMYNAHFCYIKKNDALNYNILFSKLCNKFVNLFEKLRIEHLSDSTKYRKYREYLNYWIAYKLRVSGLPDILSPKFYDLLKSNYRECAPDGELYNKIYQIHDRNFNNMDIIYTLYRIYYELKSYNNVKCKEFHTKYEKYYNLAVNTCYTNDEKLCIPLKKFTNFYNKNRYSKLHICSTEGLPELPKFVTSKSSQGMKFIDKLAHYLHKLSSKQTEETLPIISNTKYPNLVKLLSLNYNLLLYSNEQKKRDNMMEILHEFIKFCKDKNTISVLDSLIEKFFNSFYEKNKGSVSFLNLFIKEFFRDYYQKEKVEYELIYDECYNNTSKKPYCSKYKMCNEILGQDLHKIKNNIKPYLEYKETPAQQVVPQMIQSLDSQYSSSETPLDVEDKDNASSNSTPINVGVGVGALLTLSFLYKFTPIGSWANRTFLGRGNTMYNYEEENDQDFFDHNSGFDSYISENEKFNVAYGAS</sequence>
<gene>
    <name evidence="1" type="ORF">POVWA2_073350</name>
</gene>
<dbReference type="EMBL" id="FLRE01001361">
    <property type="protein sequence ID" value="SBT56395.1"/>
    <property type="molecule type" value="Genomic_DNA"/>
</dbReference>
<dbReference type="AlphaFoldDB" id="A0A1A9AJZ0"/>
<protein>
    <submittedName>
        <fullName evidence="1">PIR Superfamily Protein</fullName>
    </submittedName>
</protein>
<organism evidence="1 2">
    <name type="scientific">Plasmodium ovale wallikeri</name>
    <dbReference type="NCBI Taxonomy" id="864142"/>
    <lineage>
        <taxon>Eukaryota</taxon>
        <taxon>Sar</taxon>
        <taxon>Alveolata</taxon>
        <taxon>Apicomplexa</taxon>
        <taxon>Aconoidasida</taxon>
        <taxon>Haemosporida</taxon>
        <taxon>Plasmodiidae</taxon>
        <taxon>Plasmodium</taxon>
        <taxon>Plasmodium (Plasmodium)</taxon>
    </lineage>
</organism>